<dbReference type="AlphaFoldDB" id="A0A9N8VVG1"/>
<dbReference type="OrthoDB" id="8954335at2759"/>
<feature type="region of interest" description="Disordered" evidence="1">
    <location>
        <begin position="32"/>
        <end position="66"/>
    </location>
</feature>
<dbReference type="Proteomes" id="UP000789706">
    <property type="component" value="Unassembled WGS sequence"/>
</dbReference>
<evidence type="ECO:0000313" key="2">
    <source>
        <dbReference type="EMBL" id="CAG8461845.1"/>
    </source>
</evidence>
<sequence>MIQRNVAKTEELITNQNEVVATILHSCHVNNLTEEEDPHQRARNAKPNQLTDERKQTAPRTTKPIY</sequence>
<keyword evidence="3" id="KW-1185">Reference proteome</keyword>
<protein>
    <submittedName>
        <fullName evidence="2">10272_t:CDS:1</fullName>
    </submittedName>
</protein>
<organism evidence="2 3">
    <name type="scientific">Diversispora eburnea</name>
    <dbReference type="NCBI Taxonomy" id="1213867"/>
    <lineage>
        <taxon>Eukaryota</taxon>
        <taxon>Fungi</taxon>
        <taxon>Fungi incertae sedis</taxon>
        <taxon>Mucoromycota</taxon>
        <taxon>Glomeromycotina</taxon>
        <taxon>Glomeromycetes</taxon>
        <taxon>Diversisporales</taxon>
        <taxon>Diversisporaceae</taxon>
        <taxon>Diversispora</taxon>
    </lineage>
</organism>
<gene>
    <name evidence="2" type="ORF">DEBURN_LOCUS2723</name>
</gene>
<comment type="caution">
    <text evidence="2">The sequence shown here is derived from an EMBL/GenBank/DDBJ whole genome shotgun (WGS) entry which is preliminary data.</text>
</comment>
<dbReference type="EMBL" id="CAJVPK010000154">
    <property type="protein sequence ID" value="CAG8461845.1"/>
    <property type="molecule type" value="Genomic_DNA"/>
</dbReference>
<accession>A0A9N8VVG1</accession>
<proteinExistence type="predicted"/>
<name>A0A9N8VVG1_9GLOM</name>
<evidence type="ECO:0000256" key="1">
    <source>
        <dbReference type="SAM" id="MobiDB-lite"/>
    </source>
</evidence>
<reference evidence="2" key="1">
    <citation type="submission" date="2021-06" db="EMBL/GenBank/DDBJ databases">
        <authorList>
            <person name="Kallberg Y."/>
            <person name="Tangrot J."/>
            <person name="Rosling A."/>
        </authorList>
    </citation>
    <scope>NUCLEOTIDE SEQUENCE</scope>
    <source>
        <strain evidence="2">AZ414A</strain>
    </source>
</reference>
<evidence type="ECO:0000313" key="3">
    <source>
        <dbReference type="Proteomes" id="UP000789706"/>
    </source>
</evidence>